<organism evidence="1 2">
    <name type="scientific">Abeliophyllum distichum</name>
    <dbReference type="NCBI Taxonomy" id="126358"/>
    <lineage>
        <taxon>Eukaryota</taxon>
        <taxon>Viridiplantae</taxon>
        <taxon>Streptophyta</taxon>
        <taxon>Embryophyta</taxon>
        <taxon>Tracheophyta</taxon>
        <taxon>Spermatophyta</taxon>
        <taxon>Magnoliopsida</taxon>
        <taxon>eudicotyledons</taxon>
        <taxon>Gunneridae</taxon>
        <taxon>Pentapetalae</taxon>
        <taxon>asterids</taxon>
        <taxon>lamiids</taxon>
        <taxon>Lamiales</taxon>
        <taxon>Oleaceae</taxon>
        <taxon>Forsythieae</taxon>
        <taxon>Abeliophyllum</taxon>
    </lineage>
</organism>
<accession>A0ABD1QF66</accession>
<evidence type="ECO:0000313" key="2">
    <source>
        <dbReference type="Proteomes" id="UP001604336"/>
    </source>
</evidence>
<gene>
    <name evidence="1" type="ORF">Adt_35275</name>
</gene>
<dbReference type="AlphaFoldDB" id="A0ABD1QF66"/>
<proteinExistence type="predicted"/>
<dbReference type="EMBL" id="JBFOLK010000011">
    <property type="protein sequence ID" value="KAL2474539.1"/>
    <property type="molecule type" value="Genomic_DNA"/>
</dbReference>
<evidence type="ECO:0000313" key="1">
    <source>
        <dbReference type="EMBL" id="KAL2474539.1"/>
    </source>
</evidence>
<protein>
    <submittedName>
        <fullName evidence="1">Uncharacterized protein</fullName>
    </submittedName>
</protein>
<sequence length="237" mass="25486">MAITSPGEICKECFFVSCPIGASISLTFSIISGIKSQCSSDQVCSYKCTSCTPDQWRTEDTIKRGGPSSLNKKFSNGTSIMDIDDRYFDDPITNDEADKLPLKGRRVVDEREAPSSRSLIPSMVPNLVPTESLVVEAVGGGSSPLLTPKVIDDSSSTPPFIKLGDGSTSLSVMEVRDDSPSFPPETSTSLPVDVHRQDKRKVVVIGGEERVALKRVLEEKGASVESGGVKKIQTDLL</sequence>
<reference evidence="2" key="1">
    <citation type="submission" date="2024-07" db="EMBL/GenBank/DDBJ databases">
        <title>Two chromosome-level genome assemblies of Korean endemic species Abeliophyllum distichum and Forsythia ovata (Oleaceae).</title>
        <authorList>
            <person name="Jang H."/>
        </authorList>
    </citation>
    <scope>NUCLEOTIDE SEQUENCE [LARGE SCALE GENOMIC DNA]</scope>
</reference>
<comment type="caution">
    <text evidence="1">The sequence shown here is derived from an EMBL/GenBank/DDBJ whole genome shotgun (WGS) entry which is preliminary data.</text>
</comment>
<name>A0ABD1QF66_9LAMI</name>
<keyword evidence="2" id="KW-1185">Reference proteome</keyword>
<dbReference type="Proteomes" id="UP001604336">
    <property type="component" value="Unassembled WGS sequence"/>
</dbReference>